<evidence type="ECO:0000256" key="4">
    <source>
        <dbReference type="SAM" id="SignalP"/>
    </source>
</evidence>
<reference evidence="5" key="1">
    <citation type="submission" date="2015-04" db="EMBL/GenBank/DDBJ databases">
        <title>The genome sequence of the plant pathogenic Rhizarian Plasmodiophora brassicae reveals insights in its biotrophic life cycle and the origin of chitin synthesis.</title>
        <authorList>
            <person name="Schwelm A."/>
            <person name="Fogelqvist J."/>
            <person name="Knaust A."/>
            <person name="Julke S."/>
            <person name="Lilja T."/>
            <person name="Dhandapani V."/>
            <person name="Bonilla-Rosso G."/>
            <person name="Karlsson M."/>
            <person name="Shevchenko A."/>
            <person name="Choi S.R."/>
            <person name="Kim H.G."/>
            <person name="Park J.Y."/>
            <person name="Lim Y.P."/>
            <person name="Ludwig-Muller J."/>
            <person name="Dixelius C."/>
        </authorList>
    </citation>
    <scope>NUCLEOTIDE SEQUENCE</scope>
    <source>
        <tissue evidence="5">Potato root galls</tissue>
    </source>
</reference>
<name>A0A0H5QGD8_9EUKA</name>
<dbReference type="PANTHER" id="PTHR46680:SF2">
    <property type="entry name" value="NF-KAPPA-B INHIBITOR ZETA"/>
    <property type="match status" value="1"/>
</dbReference>
<dbReference type="PANTHER" id="PTHR46680">
    <property type="entry name" value="NF-KAPPA-B INHIBITOR ALPHA"/>
    <property type="match status" value="1"/>
</dbReference>
<dbReference type="GO" id="GO:0071356">
    <property type="term" value="P:cellular response to tumor necrosis factor"/>
    <property type="evidence" value="ECO:0007669"/>
    <property type="project" value="TreeGrafter"/>
</dbReference>
<dbReference type="GO" id="GO:0005829">
    <property type="term" value="C:cytosol"/>
    <property type="evidence" value="ECO:0007669"/>
    <property type="project" value="TreeGrafter"/>
</dbReference>
<feature type="chain" id="PRO_5005222601" evidence="4">
    <location>
        <begin position="21"/>
        <end position="249"/>
    </location>
</feature>
<dbReference type="PROSITE" id="PS50088">
    <property type="entry name" value="ANK_REPEAT"/>
    <property type="match status" value="1"/>
</dbReference>
<feature type="repeat" description="ANK" evidence="3">
    <location>
        <begin position="184"/>
        <end position="210"/>
    </location>
</feature>
<dbReference type="AlphaFoldDB" id="A0A0H5QGD8"/>
<evidence type="ECO:0000313" key="5">
    <source>
        <dbReference type="EMBL" id="CRZ01015.1"/>
    </source>
</evidence>
<feature type="non-terminal residue" evidence="5">
    <location>
        <position position="1"/>
    </location>
</feature>
<evidence type="ECO:0000256" key="1">
    <source>
        <dbReference type="ARBA" id="ARBA00022737"/>
    </source>
</evidence>
<evidence type="ECO:0000256" key="2">
    <source>
        <dbReference type="ARBA" id="ARBA00023043"/>
    </source>
</evidence>
<dbReference type="Gene3D" id="1.25.40.20">
    <property type="entry name" value="Ankyrin repeat-containing domain"/>
    <property type="match status" value="1"/>
</dbReference>
<dbReference type="PROSITE" id="PS50297">
    <property type="entry name" value="ANK_REP_REGION"/>
    <property type="match status" value="1"/>
</dbReference>
<dbReference type="Pfam" id="PF12796">
    <property type="entry name" value="Ank_2"/>
    <property type="match status" value="1"/>
</dbReference>
<evidence type="ECO:0000256" key="3">
    <source>
        <dbReference type="PROSITE-ProRule" id="PRU00023"/>
    </source>
</evidence>
<keyword evidence="4" id="KW-0732">Signal</keyword>
<dbReference type="EMBL" id="HACM01000573">
    <property type="protein sequence ID" value="CRZ01015.1"/>
    <property type="molecule type" value="Transcribed_RNA"/>
</dbReference>
<dbReference type="GO" id="GO:0051059">
    <property type="term" value="F:NF-kappaB binding"/>
    <property type="evidence" value="ECO:0007669"/>
    <property type="project" value="TreeGrafter"/>
</dbReference>
<dbReference type="SMART" id="SM00248">
    <property type="entry name" value="ANK"/>
    <property type="match status" value="2"/>
</dbReference>
<dbReference type="InterPro" id="IPR051070">
    <property type="entry name" value="NF-kappa-B_inhibitor"/>
</dbReference>
<proteinExistence type="predicted"/>
<keyword evidence="1" id="KW-0677">Repeat</keyword>
<organism evidence="5">
    <name type="scientific">Spongospora subterranea</name>
    <dbReference type="NCBI Taxonomy" id="70186"/>
    <lineage>
        <taxon>Eukaryota</taxon>
        <taxon>Sar</taxon>
        <taxon>Rhizaria</taxon>
        <taxon>Endomyxa</taxon>
        <taxon>Phytomyxea</taxon>
        <taxon>Plasmodiophorida</taxon>
        <taxon>Plasmodiophoridae</taxon>
        <taxon>Spongospora</taxon>
    </lineage>
</organism>
<keyword evidence="2 3" id="KW-0040">ANK repeat</keyword>
<dbReference type="InterPro" id="IPR036770">
    <property type="entry name" value="Ankyrin_rpt-contain_sf"/>
</dbReference>
<feature type="signal peptide" evidence="4">
    <location>
        <begin position="1"/>
        <end position="20"/>
    </location>
</feature>
<dbReference type="InterPro" id="IPR002110">
    <property type="entry name" value="Ankyrin_rpt"/>
</dbReference>
<protein>
    <submittedName>
        <fullName evidence="5">Uncharacterized protein</fullName>
    </submittedName>
</protein>
<dbReference type="SUPFAM" id="SSF48403">
    <property type="entry name" value="Ankyrin repeat"/>
    <property type="match status" value="1"/>
</dbReference>
<sequence length="249" mass="27677">FMFSGVIIVLVGLSFGASESDYEDVINELYSSDCDDSASSIADYEDIRDASSSSETVCRELLDAIRIRPSPDADLATAADLARRIGDQCIRGFFVFNDVDKVLQRYGGEPLPIHTIALIEKRGDVANILFDKGADVFVLDRFEKTPLQIATSHKQINAVQKIIEILNGHGTTRKQRELDHINKKGQTALHIAVKLQSIQMVTTLQNAGANPEIPVLNGNTALEMAIFEWRRRSLSEDAYAIIQRLRNEN</sequence>
<accession>A0A0H5QGD8</accession>